<reference evidence="16" key="3">
    <citation type="submission" date="2016-03" db="EMBL/GenBank/DDBJ databases">
        <authorList>
            <person name="Ploux O."/>
        </authorList>
    </citation>
    <scope>NUCLEOTIDE SEQUENCE</scope>
    <source>
        <strain evidence="16">LdMNPV-45/0</strain>
    </source>
</reference>
<evidence type="ECO:0000256" key="8">
    <source>
        <dbReference type="ARBA" id="ARBA00022844"/>
    </source>
</evidence>
<comment type="subcellular location">
    <subcellularLocation>
        <location evidence="1">Virion</location>
    </subcellularLocation>
</comment>
<dbReference type="Pfam" id="PF01607">
    <property type="entry name" value="CBM_14"/>
    <property type="match status" value="1"/>
</dbReference>
<evidence type="ECO:0000256" key="3">
    <source>
        <dbReference type="ARBA" id="ARBA00022723"/>
    </source>
</evidence>
<evidence type="ECO:0000256" key="4">
    <source>
        <dbReference type="ARBA" id="ARBA00022729"/>
    </source>
</evidence>
<accession>A0A140IKZ4</accession>
<evidence type="ECO:0000259" key="14">
    <source>
        <dbReference type="PROSITE" id="PS51807"/>
    </source>
</evidence>
<evidence type="ECO:0000256" key="10">
    <source>
        <dbReference type="ARBA" id="ARBA00023180"/>
    </source>
</evidence>
<sequence length="860" mass="95025">MLTVSLLLAAIILVVIFLILYLIIYNDFDENEFDRRVKVTLEYMKRTNAEHPLPPVLAYVSHVDENIFALTQFDTNTMSALASSLHDDTVETFNFLKQSLEPVEHAHDAPRVRAHPGDRTKFSIRGDDGWLDVECPHGERFDEAAAKCAPVPVCENKPVGNYPLTARLIDRLVLNRRVAVVADEDDAAAAHPTMYLRCVAGGSHAVLECPENHTFDASSGRCVESAECEGRPDGFLLNRFPSHLNADEYLECENGQTAVRRCAAGHIFDRRLLECVAGDPCRTHGAGHTYITADIGQAQYFLCVNASDAELVTCINRVFDGGQYRCAGDSRCAQFPDGTGVTVFESNDQTLKYDTGALACDEYEVVRHIECDARDQLLNRLFHDKFAVGVSLPRQVYDSARGECADFSLASPHVSVENERYAIQNAPNDVGVSFEVAFVGRTERVESLANSLEFPAASVAYARDANALGISFYDGAPVDCAAGPLLFDPFEGRRLNECDERADGEPSELIARVALKPNEYFSPKEGRVRSNADYEHDCARILDGAENYVAMDHFRTGKTVDILQSDACEVILRDLHNKYISQSRSAVRSPGKYTGKSVKRKKNIEVYGSNIRKRARVSTPGAKIPTAALAKIPTPLFVPFETIPTAKPLFDPFAYEDADEDADEDKIDEVADEDADEDKIDEDEDEDADADDDKIDEDADEDEDEDQEIVVPPPDLTLSDKMIDFSCFYSVPTFETIACSAPDEHVQSAWREAREAATVHPDCAAAAGLVNIVNAYAYLGEGVKCKSGFDAARGLFVDRVAAGPEFADLTTQSNDGVKYNRHVHARGGLFVACPEDLFDDDAFACRLKEDKIYFIQDLHE</sequence>
<keyword evidence="5" id="KW-0677">Repeat</keyword>
<dbReference type="PROSITE" id="PS50940">
    <property type="entry name" value="CHIT_BIND_II"/>
    <property type="match status" value="1"/>
</dbReference>
<evidence type="ECO:0000256" key="7">
    <source>
        <dbReference type="ARBA" id="ARBA00022833"/>
    </source>
</evidence>
<evidence type="ECO:0000256" key="9">
    <source>
        <dbReference type="ARBA" id="ARBA00023157"/>
    </source>
</evidence>
<protein>
    <submittedName>
        <fullName evidence="15 16">VP91</fullName>
    </submittedName>
</protein>
<proteinExistence type="predicted"/>
<dbReference type="GO" id="GO:0044423">
    <property type="term" value="C:virion component"/>
    <property type="evidence" value="ECO:0007669"/>
    <property type="project" value="UniProtKB-KW"/>
</dbReference>
<dbReference type="GO" id="GO:0008061">
    <property type="term" value="F:chitin binding"/>
    <property type="evidence" value="ECO:0007669"/>
    <property type="project" value="UniProtKB-KW"/>
</dbReference>
<dbReference type="EMBL" id="KU862282">
    <property type="protein sequence ID" value="AMO65579.1"/>
    <property type="molecule type" value="Genomic_DNA"/>
</dbReference>
<feature type="domain" description="Chitin-binding type-2" evidence="13">
    <location>
        <begin position="225"/>
        <end position="283"/>
    </location>
</feature>
<dbReference type="InterPro" id="IPR036508">
    <property type="entry name" value="Chitin-bd_dom_sf"/>
</dbReference>
<dbReference type="SUPFAM" id="SSF57625">
    <property type="entry name" value="Invertebrate chitin-binding proteins"/>
    <property type="match status" value="2"/>
</dbReference>
<name>A0A140IKZ4_NPVLD</name>
<dbReference type="InterPro" id="IPR013682">
    <property type="entry name" value="BaculoV_Vp91_N"/>
</dbReference>
<reference evidence="16" key="1">
    <citation type="journal article" date="2015" name="Dokl. Biochem. Biophys.">
        <title>The enhancin gene: One of the genetic determinants of population variation in baculoviral virulence.</title>
        <authorList>
            <person name="Martemyanov V.V."/>
            <person name="Kabilov M.R."/>
            <person name="Tupikin A.E."/>
            <person name="Baturina O.A."/>
            <person name="Belousova I.A."/>
            <person name="Podgwaite J.D."/>
            <person name="Ilynykh A.V."/>
            <person name="Vlassov V.V."/>
        </authorList>
    </citation>
    <scope>NUCLEOTIDE SEQUENCE</scope>
    <source>
        <strain evidence="16">LdMNPV-45/0</strain>
    </source>
</reference>
<keyword evidence="12" id="KW-0812">Transmembrane</keyword>
<feature type="compositionally biased region" description="Acidic residues" evidence="11">
    <location>
        <begin position="658"/>
        <end position="708"/>
    </location>
</feature>
<keyword evidence="9" id="KW-1015">Disulfide bond</keyword>
<feature type="transmembrane region" description="Helical" evidence="12">
    <location>
        <begin position="6"/>
        <end position="28"/>
    </location>
</feature>
<dbReference type="GO" id="GO:0005576">
    <property type="term" value="C:extracellular region"/>
    <property type="evidence" value="ECO:0007669"/>
    <property type="project" value="InterPro"/>
</dbReference>
<dbReference type="InterPro" id="IPR002557">
    <property type="entry name" value="Chitin-bd_dom"/>
</dbReference>
<evidence type="ECO:0000256" key="2">
    <source>
        <dbReference type="ARBA" id="ARBA00022669"/>
    </source>
</evidence>
<feature type="region of interest" description="Disordered" evidence="11">
    <location>
        <begin position="658"/>
        <end position="715"/>
    </location>
</feature>
<evidence type="ECO:0000256" key="6">
    <source>
        <dbReference type="ARBA" id="ARBA00022771"/>
    </source>
</evidence>
<evidence type="ECO:0000256" key="5">
    <source>
        <dbReference type="ARBA" id="ARBA00022737"/>
    </source>
</evidence>
<keyword evidence="6" id="KW-0863">Zinc-finger</keyword>
<organism evidence="16">
    <name type="scientific">Lymantria dispar multicapsid nuclear polyhedrosis virus</name>
    <name type="common">LdMNPV</name>
    <dbReference type="NCBI Taxonomy" id="10449"/>
    <lineage>
        <taxon>Viruses</taxon>
        <taxon>Viruses incertae sedis</taxon>
        <taxon>Naldaviricetes</taxon>
        <taxon>Lefavirales</taxon>
        <taxon>Baculoviridae</taxon>
        <taxon>Alphabaculovirus</taxon>
        <taxon>Alphabaculovirus lydisparis</taxon>
    </lineage>
</organism>
<dbReference type="SMART" id="SM00494">
    <property type="entry name" value="ChtBD2"/>
    <property type="match status" value="2"/>
</dbReference>
<dbReference type="PROSITE" id="PS51807">
    <property type="entry name" value="ZF_C2HC_BV"/>
    <property type="match status" value="1"/>
</dbReference>
<organismHost>
    <name type="scientific">Lepidoptera</name>
    <name type="common">moths &amp; butterflies</name>
    <dbReference type="NCBI Taxonomy" id="7088"/>
</organismHost>
<reference evidence="15" key="2">
    <citation type="submission" date="2016-03" db="EMBL/GenBank/DDBJ databases">
        <title>Geographic isolates of Lymantria dispar multiple nucleopolyhedrovirus: Genomic analysis and biological activity against different host strains of Lymantria dispar.</title>
        <authorList>
            <person name="Harrison R.L."/>
            <person name="Rowley D.L."/>
            <person name="Keena M.A."/>
        </authorList>
    </citation>
    <scope>NUCLEOTIDE SEQUENCE</scope>
    <source>
        <strain evidence="15">Ab-a624</strain>
    </source>
</reference>
<keyword evidence="10" id="KW-0325">Glycoprotein</keyword>
<keyword evidence="8" id="KW-0946">Virion</keyword>
<evidence type="ECO:0000259" key="13">
    <source>
        <dbReference type="PROSITE" id="PS50940"/>
    </source>
</evidence>
<evidence type="ECO:0000313" key="16">
    <source>
        <dbReference type="EMBL" id="AMO65579.1"/>
    </source>
</evidence>
<keyword evidence="3" id="KW-0479">Metal-binding</keyword>
<keyword evidence="7" id="KW-0862">Zinc</keyword>
<keyword evidence="2" id="KW-0147">Chitin-binding</keyword>
<evidence type="ECO:0000313" key="15">
    <source>
        <dbReference type="EMBL" id="AMO27945.1"/>
    </source>
</evidence>
<evidence type="ECO:0000256" key="12">
    <source>
        <dbReference type="SAM" id="Phobius"/>
    </source>
</evidence>
<feature type="domain" description="Zinc finger C2HC baculovirus (BV)-type profile" evidence="14">
    <location>
        <begin position="148"/>
        <end position="198"/>
    </location>
</feature>
<dbReference type="GO" id="GO:0008270">
    <property type="term" value="F:zinc ion binding"/>
    <property type="evidence" value="ECO:0007669"/>
    <property type="project" value="UniProtKB-KW"/>
</dbReference>
<evidence type="ECO:0000256" key="11">
    <source>
        <dbReference type="SAM" id="MobiDB-lite"/>
    </source>
</evidence>
<keyword evidence="12" id="KW-1133">Transmembrane helix</keyword>
<keyword evidence="4" id="KW-0732">Signal</keyword>
<keyword evidence="12" id="KW-0472">Membrane</keyword>
<dbReference type="Pfam" id="PF08475">
    <property type="entry name" value="Baculo_VP91_N"/>
    <property type="match status" value="1"/>
</dbReference>
<evidence type="ECO:0000256" key="1">
    <source>
        <dbReference type="ARBA" id="ARBA00004328"/>
    </source>
</evidence>
<dbReference type="EMBL" id="KT626572">
    <property type="protein sequence ID" value="AMO27945.1"/>
    <property type="molecule type" value="Genomic_DNA"/>
</dbReference>